<feature type="chain" id="PRO_5006156126" description="YtkA-like domain-containing protein" evidence="1">
    <location>
        <begin position="24"/>
        <end position="132"/>
    </location>
</feature>
<gene>
    <name evidence="3" type="ORF">SE17_01985</name>
</gene>
<organism evidence="3 4">
    <name type="scientific">Kouleothrix aurantiaca</name>
    <dbReference type="NCBI Taxonomy" id="186479"/>
    <lineage>
        <taxon>Bacteria</taxon>
        <taxon>Bacillati</taxon>
        <taxon>Chloroflexota</taxon>
        <taxon>Chloroflexia</taxon>
        <taxon>Chloroflexales</taxon>
        <taxon>Roseiflexineae</taxon>
        <taxon>Roseiflexaceae</taxon>
        <taxon>Kouleothrix</taxon>
    </lineage>
</organism>
<reference evidence="3 4" key="1">
    <citation type="submission" date="2015-09" db="EMBL/GenBank/DDBJ databases">
        <title>Draft genome sequence of Kouleothrix aurantiaca JCM 19913.</title>
        <authorList>
            <person name="Hemp J."/>
        </authorList>
    </citation>
    <scope>NUCLEOTIDE SEQUENCE [LARGE SCALE GENOMIC DNA]</scope>
    <source>
        <strain evidence="3 4">COM-B</strain>
    </source>
</reference>
<proteinExistence type="predicted"/>
<feature type="signal peptide" evidence="1">
    <location>
        <begin position="1"/>
        <end position="23"/>
    </location>
</feature>
<sequence>MWRTCAIWLIAVAILFALLTACAGSGITQTSKTAHYTVQLALDGTGFGERTAMIMVTDTAGQPVVANEVVLAPVMESMGMAAPETIAQPTDPGDYQAKGEFFSMIGEWRINVRVNVGGNEEVARFTIQTTQQ</sequence>
<accession>A0A0P9D6S8</accession>
<protein>
    <recommendedName>
        <fullName evidence="2">YtkA-like domain-containing protein</fullName>
    </recommendedName>
</protein>
<dbReference type="Proteomes" id="UP000050509">
    <property type="component" value="Unassembled WGS sequence"/>
</dbReference>
<evidence type="ECO:0000256" key="1">
    <source>
        <dbReference type="SAM" id="SignalP"/>
    </source>
</evidence>
<name>A0A0P9D6S8_9CHLR</name>
<keyword evidence="1" id="KW-0732">Signal</keyword>
<keyword evidence="4" id="KW-1185">Reference proteome</keyword>
<dbReference type="PROSITE" id="PS51257">
    <property type="entry name" value="PROKAR_LIPOPROTEIN"/>
    <property type="match status" value="1"/>
</dbReference>
<feature type="domain" description="YtkA-like" evidence="2">
    <location>
        <begin position="34"/>
        <end position="112"/>
    </location>
</feature>
<evidence type="ECO:0000313" key="4">
    <source>
        <dbReference type="Proteomes" id="UP000050509"/>
    </source>
</evidence>
<dbReference type="Pfam" id="PF13115">
    <property type="entry name" value="YtkA"/>
    <property type="match status" value="1"/>
</dbReference>
<evidence type="ECO:0000259" key="2">
    <source>
        <dbReference type="Pfam" id="PF13115"/>
    </source>
</evidence>
<dbReference type="EMBL" id="LJCR01000021">
    <property type="protein sequence ID" value="KPV54703.1"/>
    <property type="molecule type" value="Genomic_DNA"/>
</dbReference>
<dbReference type="InterPro" id="IPR032693">
    <property type="entry name" value="YtkA-like_dom"/>
</dbReference>
<dbReference type="AlphaFoldDB" id="A0A0P9D6S8"/>
<comment type="caution">
    <text evidence="3">The sequence shown here is derived from an EMBL/GenBank/DDBJ whole genome shotgun (WGS) entry which is preliminary data.</text>
</comment>
<evidence type="ECO:0000313" key="3">
    <source>
        <dbReference type="EMBL" id="KPV54703.1"/>
    </source>
</evidence>